<dbReference type="Gene3D" id="3.90.220.20">
    <property type="entry name" value="DNA methylase specificity domains"/>
    <property type="match status" value="2"/>
</dbReference>
<keyword evidence="3" id="KW-0238">DNA-binding</keyword>
<dbReference type="STRING" id="655353.SAMN04488056_111187"/>
<dbReference type="Gene3D" id="1.10.287.1120">
    <property type="entry name" value="Bipartite methylase S protein"/>
    <property type="match status" value="1"/>
</dbReference>
<evidence type="ECO:0000256" key="2">
    <source>
        <dbReference type="ARBA" id="ARBA00022747"/>
    </source>
</evidence>
<protein>
    <submittedName>
        <fullName evidence="6">Type I restriction enzyme, S subunit</fullName>
    </submittedName>
</protein>
<evidence type="ECO:0000313" key="7">
    <source>
        <dbReference type="Proteomes" id="UP000199236"/>
    </source>
</evidence>
<keyword evidence="2" id="KW-0680">Restriction system</keyword>
<evidence type="ECO:0000313" key="6">
    <source>
        <dbReference type="EMBL" id="SFO72669.1"/>
    </source>
</evidence>
<dbReference type="CDD" id="cd17256">
    <property type="entry name" value="RMtype1_S_EcoJA65PI-TRD1-CR1_like"/>
    <property type="match status" value="1"/>
</dbReference>
<dbReference type="Proteomes" id="UP000199236">
    <property type="component" value="Unassembled WGS sequence"/>
</dbReference>
<name>A0A1I5JJ30_9HYPH</name>
<dbReference type="InterPro" id="IPR052021">
    <property type="entry name" value="Type-I_RS_S_subunit"/>
</dbReference>
<sequence>MVPEGWELRSLQEVCEKQISYGIVQTGNDPNANVPCLRVVDLSKQKIAFDALLKTTEEVHRAYRKTILCEGELVLALRGEIGTVKLVSGDLVGMNITRGLARIAPKKSVVFSKFLEQQIRSSLFKAALFRKVGGSALQEISLGELRKVPVLLPPLPEQKKIAEILSTWDRAIEVAERQLENARLQKKALMQQLLTGTRRLPGFDGEWKTVKLGDVAGIIVSNVDKKTREGEVKVRLCNYMDVYSNDDINASDEFMKATASSQQIKKFAVKVGDVIITKDSEDPKDIAIPAYVASDSGDLVCGYHLAILRPLEQLDGRFLKYFIETPRSKHFFASRANGATRFGLTLPTIHEAEFSIPSKLEQKAISYVLKHCEKQLRQLQKKVSHLRTEKRALMQQLLTGKKRVKV</sequence>
<dbReference type="GO" id="GO:0003677">
    <property type="term" value="F:DNA binding"/>
    <property type="evidence" value="ECO:0007669"/>
    <property type="project" value="UniProtKB-KW"/>
</dbReference>
<organism evidence="6 7">
    <name type="scientific">Cohaesibacter marisflavi</name>
    <dbReference type="NCBI Taxonomy" id="655353"/>
    <lineage>
        <taxon>Bacteria</taxon>
        <taxon>Pseudomonadati</taxon>
        <taxon>Pseudomonadota</taxon>
        <taxon>Alphaproteobacteria</taxon>
        <taxon>Hyphomicrobiales</taxon>
        <taxon>Cohaesibacteraceae</taxon>
    </lineage>
</organism>
<dbReference type="AlphaFoldDB" id="A0A1I5JJ30"/>
<evidence type="ECO:0000256" key="1">
    <source>
        <dbReference type="ARBA" id="ARBA00010923"/>
    </source>
</evidence>
<feature type="domain" description="Type I restriction modification DNA specificity" evidence="5">
    <location>
        <begin position="3"/>
        <end position="178"/>
    </location>
</feature>
<feature type="coiled-coil region" evidence="4">
    <location>
        <begin position="165"/>
        <end position="192"/>
    </location>
</feature>
<dbReference type="EMBL" id="FOVR01000011">
    <property type="protein sequence ID" value="SFO72669.1"/>
    <property type="molecule type" value="Genomic_DNA"/>
</dbReference>
<dbReference type="InterPro" id="IPR000055">
    <property type="entry name" value="Restrct_endonuc_typeI_TRD"/>
</dbReference>
<dbReference type="Pfam" id="PF01420">
    <property type="entry name" value="Methylase_S"/>
    <property type="match status" value="2"/>
</dbReference>
<dbReference type="SUPFAM" id="SSF116734">
    <property type="entry name" value="DNA methylase specificity domain"/>
    <property type="match status" value="2"/>
</dbReference>
<feature type="domain" description="Type I restriction modification DNA specificity" evidence="5">
    <location>
        <begin position="206"/>
        <end position="378"/>
    </location>
</feature>
<proteinExistence type="inferred from homology"/>
<dbReference type="PANTHER" id="PTHR30408">
    <property type="entry name" value="TYPE-1 RESTRICTION ENZYME ECOKI SPECIFICITY PROTEIN"/>
    <property type="match status" value="1"/>
</dbReference>
<evidence type="ECO:0000256" key="3">
    <source>
        <dbReference type="ARBA" id="ARBA00023125"/>
    </source>
</evidence>
<dbReference type="InterPro" id="IPR044946">
    <property type="entry name" value="Restrct_endonuc_typeI_TRD_sf"/>
</dbReference>
<gene>
    <name evidence="6" type="ORF">SAMN04488056_111187</name>
</gene>
<feature type="coiled-coil region" evidence="4">
    <location>
        <begin position="369"/>
        <end position="396"/>
    </location>
</feature>
<dbReference type="GO" id="GO:0009307">
    <property type="term" value="P:DNA restriction-modification system"/>
    <property type="evidence" value="ECO:0007669"/>
    <property type="project" value="UniProtKB-KW"/>
</dbReference>
<keyword evidence="7" id="KW-1185">Reference proteome</keyword>
<reference evidence="6 7" key="1">
    <citation type="submission" date="2016-10" db="EMBL/GenBank/DDBJ databases">
        <authorList>
            <person name="de Groot N.N."/>
        </authorList>
    </citation>
    <scope>NUCLEOTIDE SEQUENCE [LARGE SCALE GENOMIC DNA]</scope>
    <source>
        <strain evidence="6 7">CGMCC 1.9157</strain>
    </source>
</reference>
<dbReference type="RefSeq" id="WP_175528150.1">
    <property type="nucleotide sequence ID" value="NZ_FOVR01000011.1"/>
</dbReference>
<evidence type="ECO:0000256" key="4">
    <source>
        <dbReference type="SAM" id="Coils"/>
    </source>
</evidence>
<evidence type="ECO:0000259" key="5">
    <source>
        <dbReference type="Pfam" id="PF01420"/>
    </source>
</evidence>
<comment type="similarity">
    <text evidence="1">Belongs to the type-I restriction system S methylase family.</text>
</comment>
<accession>A0A1I5JJ30</accession>
<dbReference type="PANTHER" id="PTHR30408:SF12">
    <property type="entry name" value="TYPE I RESTRICTION ENZYME MJAVIII SPECIFICITY SUBUNIT"/>
    <property type="match status" value="1"/>
</dbReference>
<keyword evidence="4" id="KW-0175">Coiled coil</keyword>